<proteinExistence type="predicted"/>
<gene>
    <name evidence="1" type="ORF">PAPOLLO_LOCUS24860</name>
</gene>
<reference evidence="1" key="1">
    <citation type="submission" date="2021-04" db="EMBL/GenBank/DDBJ databases">
        <authorList>
            <person name="Tunstrom K."/>
        </authorList>
    </citation>
    <scope>NUCLEOTIDE SEQUENCE</scope>
</reference>
<dbReference type="OrthoDB" id="425619at2759"/>
<evidence type="ECO:0000313" key="1">
    <source>
        <dbReference type="EMBL" id="CAG5050798.1"/>
    </source>
</evidence>
<keyword evidence="2" id="KW-1185">Reference proteome</keyword>
<protein>
    <submittedName>
        <fullName evidence="1">(apollo) hypothetical protein</fullName>
    </submittedName>
</protein>
<name>A0A8S3Y2B3_PARAO</name>
<evidence type="ECO:0000313" key="2">
    <source>
        <dbReference type="Proteomes" id="UP000691718"/>
    </source>
</evidence>
<dbReference type="Proteomes" id="UP000691718">
    <property type="component" value="Unassembled WGS sequence"/>
</dbReference>
<accession>A0A8S3Y2B3</accession>
<comment type="caution">
    <text evidence="1">The sequence shown here is derived from an EMBL/GenBank/DDBJ whole genome shotgun (WGS) entry which is preliminary data.</text>
</comment>
<sequence>MSKDQFSSLLQKIRDAHSHNKCNMNTKSFAQCISRYGGERDHNKVQEFITNITIYKKVENISDDDALKGLPILLTGVTDTWWDRVKNDIKMESRFGSLKIGVCPKTLAS</sequence>
<dbReference type="EMBL" id="CAJQZP010001492">
    <property type="protein sequence ID" value="CAG5050798.1"/>
    <property type="molecule type" value="Genomic_DNA"/>
</dbReference>
<organism evidence="1 2">
    <name type="scientific">Parnassius apollo</name>
    <name type="common">Apollo butterfly</name>
    <name type="synonym">Papilio apollo</name>
    <dbReference type="NCBI Taxonomy" id="110799"/>
    <lineage>
        <taxon>Eukaryota</taxon>
        <taxon>Metazoa</taxon>
        <taxon>Ecdysozoa</taxon>
        <taxon>Arthropoda</taxon>
        <taxon>Hexapoda</taxon>
        <taxon>Insecta</taxon>
        <taxon>Pterygota</taxon>
        <taxon>Neoptera</taxon>
        <taxon>Endopterygota</taxon>
        <taxon>Lepidoptera</taxon>
        <taxon>Glossata</taxon>
        <taxon>Ditrysia</taxon>
        <taxon>Papilionoidea</taxon>
        <taxon>Papilionidae</taxon>
        <taxon>Parnassiinae</taxon>
        <taxon>Parnassini</taxon>
        <taxon>Parnassius</taxon>
        <taxon>Parnassius</taxon>
    </lineage>
</organism>
<dbReference type="AlphaFoldDB" id="A0A8S3Y2B3"/>